<evidence type="ECO:0000313" key="1">
    <source>
        <dbReference type="EMBL" id="KAK2814304.1"/>
    </source>
</evidence>
<dbReference type="Proteomes" id="UP001187415">
    <property type="component" value="Unassembled WGS sequence"/>
</dbReference>
<dbReference type="AlphaFoldDB" id="A0AA88IKX6"/>
<reference evidence="1" key="1">
    <citation type="submission" date="2023-07" db="EMBL/GenBank/DDBJ databases">
        <title>Chromosome-level Genome Assembly of Striped Snakehead (Channa striata).</title>
        <authorList>
            <person name="Liu H."/>
        </authorList>
    </citation>
    <scope>NUCLEOTIDE SEQUENCE</scope>
    <source>
        <strain evidence="1">Gz</strain>
        <tissue evidence="1">Muscle</tissue>
    </source>
</reference>
<gene>
    <name evidence="1" type="ORF">Q5P01_000637</name>
</gene>
<evidence type="ECO:0000313" key="2">
    <source>
        <dbReference type="Proteomes" id="UP001187415"/>
    </source>
</evidence>
<sequence>MLLGHGDLDELCSHLQVYHAYRPFSTIPREELGLYGKAAPILRTLRDDHRSDLQDKPLYPRHAVVFVTEGRYDRLHWIEAAQLLNTAALVSLPESCTPLEWLRSLDPREDPGFFGLPQSNPLRRLHAYVTAADATREQHEDTKMASEVPADSFLMARRFDTVHECPACHVALPL</sequence>
<comment type="caution">
    <text evidence="1">The sequence shown here is derived from an EMBL/GenBank/DDBJ whole genome shotgun (WGS) entry which is preliminary data.</text>
</comment>
<accession>A0AA88IKX6</accession>
<protein>
    <submittedName>
        <fullName evidence="1">Uncharacterized protein</fullName>
    </submittedName>
</protein>
<proteinExistence type="predicted"/>
<keyword evidence="2" id="KW-1185">Reference proteome</keyword>
<organism evidence="1 2">
    <name type="scientific">Channa striata</name>
    <name type="common">Snakehead murrel</name>
    <name type="synonym">Ophicephalus striatus</name>
    <dbReference type="NCBI Taxonomy" id="64152"/>
    <lineage>
        <taxon>Eukaryota</taxon>
        <taxon>Metazoa</taxon>
        <taxon>Chordata</taxon>
        <taxon>Craniata</taxon>
        <taxon>Vertebrata</taxon>
        <taxon>Euteleostomi</taxon>
        <taxon>Actinopterygii</taxon>
        <taxon>Neopterygii</taxon>
        <taxon>Teleostei</taxon>
        <taxon>Neoteleostei</taxon>
        <taxon>Acanthomorphata</taxon>
        <taxon>Anabantaria</taxon>
        <taxon>Anabantiformes</taxon>
        <taxon>Channoidei</taxon>
        <taxon>Channidae</taxon>
        <taxon>Channa</taxon>
    </lineage>
</organism>
<name>A0AA88IKX6_CHASR</name>
<dbReference type="EMBL" id="JAUPFM010000062">
    <property type="protein sequence ID" value="KAK2814304.1"/>
    <property type="molecule type" value="Genomic_DNA"/>
</dbReference>